<evidence type="ECO:0000313" key="3">
    <source>
        <dbReference type="Proteomes" id="UP000438983"/>
    </source>
</evidence>
<dbReference type="RefSeq" id="WP_158188657.1">
    <property type="nucleotide sequence ID" value="NZ_CP046902.1"/>
</dbReference>
<dbReference type="Proteomes" id="UP000438983">
    <property type="component" value="Chromosome"/>
</dbReference>
<dbReference type="OrthoDB" id="6751304at2"/>
<proteinExistence type="predicted"/>
<reference evidence="2 3" key="1">
    <citation type="submission" date="2019-12" db="EMBL/GenBank/DDBJ databases">
        <title>Complete genome sequence of Pseudomonas stutzeri.</title>
        <authorList>
            <person name="Lim S.R."/>
            <person name="Kim J.H."/>
        </authorList>
    </citation>
    <scope>NUCLEOTIDE SEQUENCE [LARGE SCALE GENOMIC DNA]</scope>
    <source>
        <strain evidence="2 3">PM101005</strain>
    </source>
</reference>
<accession>A0A6I6LKW0</accession>
<evidence type="ECO:0000313" key="2">
    <source>
        <dbReference type="EMBL" id="QGZ31194.1"/>
    </source>
</evidence>
<dbReference type="InterPro" id="IPR010752">
    <property type="entry name" value="DUF1329"/>
</dbReference>
<dbReference type="Pfam" id="PF07044">
    <property type="entry name" value="DUF1329"/>
    <property type="match status" value="1"/>
</dbReference>
<sequence>MKNLKKTYRSALALAITLLAAQSGYAAVAESEAQALGTSLTKFGANPEASADGSIPAYDGGLKNAPKVGENNYPNPFPDEKPLYSITQANMQEHAELLNEGTTAMLQRFPDYRIDVYPTRRTMEYPEWFLENTAKNATTAKLEGDVSGDKVIGAAEDGLPYQGIPFPIPQNGYEVMWNHFFRYAAAVTTQESNNWLVDSSGSRSELPGIYGAYLHPWSEKTGEMRKATNDSMFGFWSVLTSPPTSAGTQFLNYYLPDATDTSKVWFYTPGQRRVRRAPEFAYDTPMGSYAGVIVWDEPFGFVGRMDRFDMKLVGKKEMIVPYNVFGTTNQATSEELLGKDFLKPEYVRFEKRRVWVVEANRKADARHAYSKRNFYVEEDCWCLVGTESFDDAGKIWRVAQIHNFPSWDVGGMNSDTWMFQDLRKGNYIIINSGRADPGTYVRSYDSHKGRGLALNPKALQGKAVR</sequence>
<feature type="signal peptide" evidence="1">
    <location>
        <begin position="1"/>
        <end position="26"/>
    </location>
</feature>
<evidence type="ECO:0000256" key="1">
    <source>
        <dbReference type="SAM" id="SignalP"/>
    </source>
</evidence>
<dbReference type="AlphaFoldDB" id="A0A6I6LKW0"/>
<keyword evidence="1" id="KW-0732">Signal</keyword>
<organism evidence="2 3">
    <name type="scientific">Stutzerimonas stutzeri</name>
    <name type="common">Pseudomonas stutzeri</name>
    <dbReference type="NCBI Taxonomy" id="316"/>
    <lineage>
        <taxon>Bacteria</taxon>
        <taxon>Pseudomonadati</taxon>
        <taxon>Pseudomonadota</taxon>
        <taxon>Gammaproteobacteria</taxon>
        <taxon>Pseudomonadales</taxon>
        <taxon>Pseudomonadaceae</taxon>
        <taxon>Stutzerimonas</taxon>
    </lineage>
</organism>
<dbReference type="CDD" id="cd16329">
    <property type="entry name" value="LolA_like"/>
    <property type="match status" value="1"/>
</dbReference>
<feature type="chain" id="PRO_5026270763" evidence="1">
    <location>
        <begin position="27"/>
        <end position="465"/>
    </location>
</feature>
<protein>
    <submittedName>
        <fullName evidence="2">DUF1329 domain-containing protein</fullName>
    </submittedName>
</protein>
<gene>
    <name evidence="2" type="ORF">GQA94_14390</name>
</gene>
<dbReference type="Gene3D" id="2.50.20.10">
    <property type="entry name" value="Lipoprotein localisation LolA/LolB/LppX"/>
    <property type="match status" value="1"/>
</dbReference>
<dbReference type="EMBL" id="CP046902">
    <property type="protein sequence ID" value="QGZ31194.1"/>
    <property type="molecule type" value="Genomic_DNA"/>
</dbReference>
<name>A0A6I6LKW0_STUST</name>